<name>G3MAC1_9CAUD</name>
<protein>
    <submittedName>
        <fullName evidence="1">Gp380</fullName>
    </submittedName>
</protein>
<sequence length="256" mass="30700">MGTKLLVYELEDLQEEPFGFEVENLTPRDWREISSYVELSEEFIRKYHDKLDWDALIESGILNDSLVMDFIQYFKYPFQWERLIISCENLSNEFLIKFRGKFEVEPLFEYQKVSAKLLYYLLRESKDRGYIAKLALEYQTITPQKIKALEKAGESINWYNLSVNSKLSKSTLKTFTSSLHWNIMMREKEFSEEELLEFQNFVDWNNASEYQKMSKDFILEHSDKINIERLRLNKKVDQEELNKHEVYTVLTLLQTA</sequence>
<gene>
    <name evidence="1" type="primary">380</name>
    <name evidence="1" type="ORF">G_380</name>
</gene>
<dbReference type="KEGG" id="vg:18563595"/>
<organism evidence="1 2">
    <name type="scientific">Bacillus phage G</name>
    <dbReference type="NCBI Taxonomy" id="2884420"/>
    <lineage>
        <taxon>Viruses</taxon>
        <taxon>Duplodnaviria</taxon>
        <taxon>Heunggongvirae</taxon>
        <taxon>Uroviricota</taxon>
        <taxon>Caudoviricetes</taxon>
        <taxon>Donellivirus</taxon>
        <taxon>Donellivirus gee</taxon>
    </lineage>
</organism>
<evidence type="ECO:0000313" key="2">
    <source>
        <dbReference type="Proteomes" id="UP000009273"/>
    </source>
</evidence>
<keyword evidence="2" id="KW-1185">Reference proteome</keyword>
<accession>G3MAC1</accession>
<dbReference type="EMBL" id="JN638751">
    <property type="protein sequence ID" value="AEO93639.1"/>
    <property type="molecule type" value="Genomic_DNA"/>
</dbReference>
<reference evidence="1 2" key="1">
    <citation type="submission" date="2011-09" db="EMBL/GenBank/DDBJ databases">
        <authorList>
            <person name="Pope W.H."/>
            <person name="Pedulla M.L."/>
            <person name="Ford M.E."/>
            <person name="Peebles C.L."/>
            <person name="Hatfull G.H."/>
            <person name="Hendrix R.W."/>
        </authorList>
    </citation>
    <scope>NUCLEOTIDE SEQUENCE [LARGE SCALE GENOMIC DNA]</scope>
    <source>
        <strain evidence="1">G</strain>
    </source>
</reference>
<dbReference type="GeneID" id="18563595"/>
<dbReference type="RefSeq" id="YP_009015683.1">
    <property type="nucleotide sequence ID" value="NC_023719.1"/>
</dbReference>
<dbReference type="Proteomes" id="UP000009273">
    <property type="component" value="Segment"/>
</dbReference>
<evidence type="ECO:0000313" key="1">
    <source>
        <dbReference type="EMBL" id="AEO93639.1"/>
    </source>
</evidence>
<proteinExistence type="predicted"/>